<dbReference type="EMBL" id="EF420156">
    <property type="protein sequence ID" value="ABQ43510.1"/>
    <property type="molecule type" value="Genomic_DNA"/>
</dbReference>
<evidence type="ECO:0000256" key="19">
    <source>
        <dbReference type="ARBA" id="ARBA00045739"/>
    </source>
</evidence>
<dbReference type="Proteomes" id="UP000099606">
    <property type="component" value="Segment"/>
</dbReference>
<evidence type="ECO:0000313" key="25">
    <source>
        <dbReference type="Proteomes" id="UP000130031"/>
    </source>
</evidence>
<evidence type="ECO:0000256" key="13">
    <source>
        <dbReference type="ARBA" id="ARBA00023200"/>
    </source>
</evidence>
<keyword evidence="5" id="KW-0244">Early protein</keyword>
<comment type="subcellular location">
    <subcellularLocation>
        <location evidence="3">Host cytoplasm</location>
    </subcellularLocation>
    <subcellularLocation>
        <location evidence="1">Host nucleus</location>
    </subcellularLocation>
    <subcellularLocation>
        <location evidence="2">Membrane</location>
        <topology evidence="2">Single-pass membrane protein</topology>
    </subcellularLocation>
</comment>
<keyword evidence="10" id="KW-0677">Repeat</keyword>
<keyword evidence="20" id="KW-0175">Coiled coil</keyword>
<evidence type="ECO:0000256" key="12">
    <source>
        <dbReference type="ARBA" id="ARBA00023136"/>
    </source>
</evidence>
<dbReference type="EMBL" id="EF420157">
    <property type="protein sequence ID" value="ABQ43665.1"/>
    <property type="molecule type" value="Genomic_DNA"/>
</dbReference>
<reference evidence="24 25" key="1">
    <citation type="journal article" date="2007" name="Virus Res.">
        <title>Comparative genetic analysis of genomic DNA sequences of two human isolates of Tanapox virus.</title>
        <authorList>
            <person name="Nazarian S.H."/>
            <person name="Barrett J.W."/>
            <person name="Frace A.M."/>
            <person name="Olsen-Rasmussen M."/>
            <person name="Khristova M."/>
            <person name="Shaban M."/>
            <person name="Neering S."/>
            <person name="Li Y."/>
            <person name="Damon I.K."/>
            <person name="Esposito J.J."/>
            <person name="Essani K."/>
            <person name="McFadden G."/>
        </authorList>
    </citation>
    <scope>NUCLEOTIDE SEQUENCE [LARGE SCALE GENOMIC DNA]</scope>
    <source>
        <strain evidence="22">TPV-Kenya</strain>
        <strain evidence="23">TPV-RoC</strain>
    </source>
</reference>
<evidence type="ECO:0000256" key="18">
    <source>
        <dbReference type="ARBA" id="ARBA00038635"/>
    </source>
</evidence>
<evidence type="ECO:0000256" key="1">
    <source>
        <dbReference type="ARBA" id="ARBA00004147"/>
    </source>
</evidence>
<feature type="domain" description="BEN" evidence="21">
    <location>
        <begin position="240"/>
        <end position="337"/>
    </location>
</feature>
<sequence>MNLHAKYNEKGYEYACRLIRLICGSKINSLNVEKCINYIRSKVCIYFQLAKDDTVWDKEFLSYIREYVIFYNQKNIQQNIQQNVSVLNLTKKTYSVKKLRLEKKIQEINKNRERTKKNKLEFQKMILKIDSHLSMIINESNNYYSMTRSLMNYMFPNLFEDDQRHLFYRYNVQGFCPLSEKKISLIKLLIKKKFSINENDWLNITKYINIICATPKHNKVIFLGVSPHLKLKKPCDIFPNENFRNVDTLKELVANSFSMVDLTEKLTKATFYNLFKNRTSNKYQCYAKDNFMGLNQTKLINMFGYIKLAVDCDDYNVFFNACIYTINKYLLKSKKVIGDNILSCLMISRGEL</sequence>
<feature type="coiled-coil region" evidence="20">
    <location>
        <begin position="91"/>
        <end position="125"/>
    </location>
</feature>
<evidence type="ECO:0000256" key="8">
    <source>
        <dbReference type="ARBA" id="ARBA00022632"/>
    </source>
</evidence>
<feature type="domain" description="BEN" evidence="21">
    <location>
        <begin position="122"/>
        <end position="219"/>
    </location>
</feature>
<keyword evidence="6" id="KW-1048">Host nucleus</keyword>
<evidence type="ECO:0000256" key="9">
    <source>
        <dbReference type="ARBA" id="ARBA00022692"/>
    </source>
</evidence>
<keyword evidence="8" id="KW-1090">Inhibition of host innate immune response by virus</keyword>
<evidence type="ECO:0000256" key="16">
    <source>
        <dbReference type="ARBA" id="ARBA00034821"/>
    </source>
</evidence>
<keyword evidence="13" id="KW-1035">Host cytoplasm</keyword>
<dbReference type="GO" id="GO:0042025">
    <property type="term" value="C:host cell nucleus"/>
    <property type="evidence" value="ECO:0007669"/>
    <property type="project" value="UniProtKB-SubCell"/>
</dbReference>
<evidence type="ECO:0000313" key="22">
    <source>
        <dbReference type="EMBL" id="ABQ43510.1"/>
    </source>
</evidence>
<dbReference type="GO" id="GO:0016020">
    <property type="term" value="C:membrane"/>
    <property type="evidence" value="ECO:0007669"/>
    <property type="project" value="UniProtKB-SubCell"/>
</dbReference>
<evidence type="ECO:0000259" key="21">
    <source>
        <dbReference type="PROSITE" id="PS51457"/>
    </source>
</evidence>
<evidence type="ECO:0000256" key="7">
    <source>
        <dbReference type="ARBA" id="ARBA00022581"/>
    </source>
</evidence>
<comment type="function">
    <text evidence="19">Major early protein present in virus factories. The presence of BEN domains suggests a possible role in organization of viral DNA during replication or transcription. Plays an essential role in the inhibition of the cGAS-dependent type I IFN induction in host dendritic cells. Mechanistically, abolishes cGAMP production by triggering host CGAS degradation via a proteasome-dependent mechanism.</text>
</comment>
<keyword evidence="9" id="KW-0812">Transmembrane</keyword>
<evidence type="ECO:0000256" key="5">
    <source>
        <dbReference type="ARBA" id="ARBA00022518"/>
    </source>
</evidence>
<evidence type="ECO:0000256" key="14">
    <source>
        <dbReference type="ARBA" id="ARBA00023280"/>
    </source>
</evidence>
<evidence type="ECO:0000256" key="6">
    <source>
        <dbReference type="ARBA" id="ARBA00022562"/>
    </source>
</evidence>
<organism evidence="22 25">
    <name type="scientific">Tanapox virus</name>
    <dbReference type="NCBI Taxonomy" id="99000"/>
    <lineage>
        <taxon>Viruses</taxon>
        <taxon>Varidnaviria</taxon>
        <taxon>Bamfordvirae</taxon>
        <taxon>Nucleocytoviricota</taxon>
        <taxon>Pokkesviricetes</taxon>
        <taxon>Chitovirales</taxon>
        <taxon>Poxviridae</taxon>
        <taxon>Chordopoxvirinae</taxon>
        <taxon>Yatapoxvirus</taxon>
        <taxon>Yatapoxvirus tanapox</taxon>
    </lineage>
</organism>
<dbReference type="Pfam" id="PF10523">
    <property type="entry name" value="BEN"/>
    <property type="match status" value="1"/>
</dbReference>
<keyword evidence="7" id="KW-0945">Host-virus interaction</keyword>
<comment type="subunit">
    <text evidence="18">Interacts with host CGAS; this interaction inhibits CGAS-mediated type I interferon response.</text>
</comment>
<dbReference type="InterPro" id="IPR004334">
    <property type="entry name" value="Poxvirus_E5R"/>
</dbReference>
<protein>
    <recommendedName>
        <fullName evidence="16">Protein OPG067</fullName>
    </recommendedName>
    <alternativeName>
        <fullName evidence="17">Protein E5</fullName>
    </alternativeName>
</protein>
<comment type="similarity">
    <text evidence="15">Belongs to the orthopoxvirus OPG067 family.</text>
</comment>
<evidence type="ECO:0000256" key="4">
    <source>
        <dbReference type="ARBA" id="ARBA00022482"/>
    </source>
</evidence>
<evidence type="ECO:0000256" key="3">
    <source>
        <dbReference type="ARBA" id="ARBA00004192"/>
    </source>
</evidence>
<evidence type="ECO:0000256" key="10">
    <source>
        <dbReference type="ARBA" id="ARBA00022737"/>
    </source>
</evidence>
<keyword evidence="12" id="KW-0472">Membrane</keyword>
<keyword evidence="11" id="KW-1133">Transmembrane helix</keyword>
<dbReference type="PIRSF" id="PIRSF015691">
    <property type="entry name" value="VAC_E5R"/>
    <property type="match status" value="1"/>
</dbReference>
<accession>A7XCF2</accession>
<dbReference type="InterPro" id="IPR018379">
    <property type="entry name" value="BEN_domain"/>
</dbReference>
<proteinExistence type="inferred from homology"/>
<evidence type="ECO:0000256" key="20">
    <source>
        <dbReference type="SAM" id="Coils"/>
    </source>
</evidence>
<name>A7XCF2_9POXV</name>
<evidence type="ECO:0000313" key="24">
    <source>
        <dbReference type="Proteomes" id="UP000099606"/>
    </source>
</evidence>
<gene>
    <name evidence="22" type="primary">36R</name>
</gene>
<dbReference type="GO" id="GO:0052170">
    <property type="term" value="P:symbiont-mediated suppression of host innate immune response"/>
    <property type="evidence" value="ECO:0007669"/>
    <property type="project" value="UniProtKB-KW"/>
</dbReference>
<dbReference type="PROSITE" id="PS51457">
    <property type="entry name" value="BEN"/>
    <property type="match status" value="3"/>
</dbReference>
<keyword evidence="14" id="KW-0899">Viral immunoevasion</keyword>
<evidence type="ECO:0000256" key="2">
    <source>
        <dbReference type="ARBA" id="ARBA00004167"/>
    </source>
</evidence>
<evidence type="ECO:0000256" key="15">
    <source>
        <dbReference type="ARBA" id="ARBA00034731"/>
    </source>
</evidence>
<dbReference type="GO" id="GO:0003677">
    <property type="term" value="F:DNA binding"/>
    <property type="evidence" value="ECO:0007669"/>
    <property type="project" value="InterPro"/>
</dbReference>
<dbReference type="Proteomes" id="UP000130031">
    <property type="component" value="Segment"/>
</dbReference>
<evidence type="ECO:0000256" key="11">
    <source>
        <dbReference type="ARBA" id="ARBA00022989"/>
    </source>
</evidence>
<dbReference type="GO" id="GO:0030430">
    <property type="term" value="C:host cell cytoplasm"/>
    <property type="evidence" value="ECO:0007669"/>
    <property type="project" value="UniProtKB-SubCell"/>
</dbReference>
<evidence type="ECO:0000256" key="17">
    <source>
        <dbReference type="ARBA" id="ARBA00034912"/>
    </source>
</evidence>
<evidence type="ECO:0000313" key="23">
    <source>
        <dbReference type="EMBL" id="ABQ43665.1"/>
    </source>
</evidence>
<keyword evidence="4" id="KW-1113">Inhibition of host RLR pathway by virus</keyword>
<feature type="domain" description="BEN" evidence="21">
    <location>
        <begin position="1"/>
        <end position="75"/>
    </location>
</feature>